<reference evidence="3" key="1">
    <citation type="submission" date="2023-07" db="EMBL/GenBank/DDBJ databases">
        <title>Verminephrobacter genomes.</title>
        <authorList>
            <person name="Lund M.B."/>
        </authorList>
    </citation>
    <scope>NUCLEOTIDE SEQUENCE [LARGE SCALE GENOMIC DNA]</scope>
    <source>
        <strain evidence="3">AtM5-05</strain>
    </source>
</reference>
<feature type="domain" description="Tc1-like transposase DDE" evidence="1">
    <location>
        <begin position="195"/>
        <end position="344"/>
    </location>
</feature>
<evidence type="ECO:0000313" key="3">
    <source>
        <dbReference type="Proteomes" id="UP001208935"/>
    </source>
</evidence>
<comment type="caution">
    <text evidence="2">The sequence shown here is derived from an EMBL/GenBank/DDBJ whole genome shotgun (WGS) entry which is preliminary data.</text>
</comment>
<gene>
    <name evidence="2" type="ORF">D5039_05570</name>
</gene>
<dbReference type="EMBL" id="QZCW01000001">
    <property type="protein sequence ID" value="MCW5320662.1"/>
    <property type="molecule type" value="Genomic_DNA"/>
</dbReference>
<proteinExistence type="predicted"/>
<dbReference type="InterPro" id="IPR047655">
    <property type="entry name" value="Transpos_IS630-like"/>
</dbReference>
<organism evidence="2 3">
    <name type="scientific">Verminephrobacter aporrectodeae subsp. tuberculatae</name>
    <dbReference type="NCBI Taxonomy" id="1110392"/>
    <lineage>
        <taxon>Bacteria</taxon>
        <taxon>Pseudomonadati</taxon>
        <taxon>Pseudomonadota</taxon>
        <taxon>Betaproteobacteria</taxon>
        <taxon>Burkholderiales</taxon>
        <taxon>Comamonadaceae</taxon>
        <taxon>Verminephrobacter</taxon>
    </lineage>
</organism>
<name>A0ABT3KRA0_9BURK</name>
<accession>A0ABT3KRA0</accession>
<dbReference type="InterPro" id="IPR038717">
    <property type="entry name" value="Tc1-like_DDE_dom"/>
</dbReference>
<keyword evidence="3" id="KW-1185">Reference proteome</keyword>
<evidence type="ECO:0000313" key="2">
    <source>
        <dbReference type="EMBL" id="MCW5320662.1"/>
    </source>
</evidence>
<dbReference type="NCBIfam" id="NF033545">
    <property type="entry name" value="transpos_IS630"/>
    <property type="match status" value="1"/>
</dbReference>
<dbReference type="Pfam" id="PF13358">
    <property type="entry name" value="DDE_3"/>
    <property type="match status" value="1"/>
</dbReference>
<protein>
    <submittedName>
        <fullName evidence="2">IS630 family transposase</fullName>
    </submittedName>
</protein>
<dbReference type="Proteomes" id="UP001208935">
    <property type="component" value="Unassembled WGS sequence"/>
</dbReference>
<sequence>MSKIMRSPIDDQGCCYAPDRTALDQQRPQNGGQDAQQGTASFARGQPCACAVVLRSERSGVPDHGRAGDREDHCVAHTLGVSGRWTNVGAVRFEALRWALQVRHGRRSAGGGAGLFGTSFGAQPLDADGARTRYTPRAWPQLHGSGYRATHTKKNYLKPWRRVMWCIGLLTQEYRRRMYNVLRLYAKPLRATEPVICIDEKSLQLVEHSRAPLPMDRGSPAKVDYEYVRKGTSNLFVAVEPKAGRRVVTVTERRCKVDFVGFVQELLTNNYANARRVHLVLDNLNTHFRKSFEDVLGKTAADKLLRRVDFHYTPKHASWLNMAEVEISVLSRQCLDRRMGSREFLRDEVDAWQQARNAQRRTIEWKFTRQDADEKLGRHYVS</sequence>
<evidence type="ECO:0000259" key="1">
    <source>
        <dbReference type="Pfam" id="PF13358"/>
    </source>
</evidence>